<feature type="domain" description="AFP-like" evidence="1">
    <location>
        <begin position="282"/>
        <end position="334"/>
    </location>
</feature>
<dbReference type="InterPro" id="IPR051690">
    <property type="entry name" value="PseI-like"/>
</dbReference>
<keyword evidence="2" id="KW-0808">Transferase</keyword>
<dbReference type="EC" id="2.5.1.56" evidence="2"/>
<keyword evidence="3" id="KW-1185">Reference proteome</keyword>
<dbReference type="InterPro" id="IPR057736">
    <property type="entry name" value="SAF_PseI/NeuA/NeuB"/>
</dbReference>
<dbReference type="InterPro" id="IPR036732">
    <property type="entry name" value="AFP_Neu5c_C_sf"/>
</dbReference>
<dbReference type="PANTHER" id="PTHR42966:SF1">
    <property type="entry name" value="SIALIC ACID SYNTHASE"/>
    <property type="match status" value="1"/>
</dbReference>
<dbReference type="InterPro" id="IPR006190">
    <property type="entry name" value="SAF_AFP_Neu5Ac"/>
</dbReference>
<accession>A0ABN0J2Y0</accession>
<dbReference type="EMBL" id="AHMH02000057">
    <property type="protein sequence ID" value="EMN01219.1"/>
    <property type="molecule type" value="Genomic_DNA"/>
</dbReference>
<gene>
    <name evidence="2" type="primary">neuB</name>
    <name evidence="2" type="ORF">LEP1GSC035_1494</name>
</gene>
<dbReference type="Pfam" id="PF03102">
    <property type="entry name" value="NeuB"/>
    <property type="match status" value="1"/>
</dbReference>
<dbReference type="PANTHER" id="PTHR42966">
    <property type="entry name" value="N-ACETYLNEURAMINATE SYNTHASE"/>
    <property type="match status" value="1"/>
</dbReference>
<dbReference type="SUPFAM" id="SSF51569">
    <property type="entry name" value="Aldolase"/>
    <property type="match status" value="1"/>
</dbReference>
<dbReference type="Gene3D" id="3.20.20.70">
    <property type="entry name" value="Aldolase class I"/>
    <property type="match status" value="1"/>
</dbReference>
<protein>
    <submittedName>
        <fullName evidence="2">N-acetylneuraminate synthase</fullName>
        <ecNumber evidence="2">2.5.1.56</ecNumber>
    </submittedName>
</protein>
<dbReference type="Gene3D" id="3.90.1210.10">
    <property type="entry name" value="Antifreeze-like/N-acetylneuraminic acid synthase C-terminal domain"/>
    <property type="match status" value="1"/>
</dbReference>
<dbReference type="SMART" id="SM00858">
    <property type="entry name" value="SAF"/>
    <property type="match status" value="1"/>
</dbReference>
<dbReference type="Proteomes" id="UP000012099">
    <property type="component" value="Unassembled WGS sequence"/>
</dbReference>
<dbReference type="InterPro" id="IPR013132">
    <property type="entry name" value="PseI/NeuA/B-like_N"/>
</dbReference>
<comment type="caution">
    <text evidence="2">The sequence shown here is derived from an EMBL/GenBank/DDBJ whole genome shotgun (WGS) entry which is preliminary data.</text>
</comment>
<dbReference type="Pfam" id="PF08666">
    <property type="entry name" value="SAF"/>
    <property type="match status" value="1"/>
</dbReference>
<proteinExistence type="predicted"/>
<reference evidence="2 3" key="1">
    <citation type="submission" date="2013-01" db="EMBL/GenBank/DDBJ databases">
        <authorList>
            <person name="Harkins D.M."/>
            <person name="Durkin A.S."/>
            <person name="Brinkac L.M."/>
            <person name="Haft D.H."/>
            <person name="Selengut J.D."/>
            <person name="Sanka R."/>
            <person name="DePew J."/>
            <person name="Purushe J."/>
            <person name="Whelen A.C."/>
            <person name="Vinetz J.M."/>
            <person name="Sutton G.G."/>
            <person name="Nierman W.C."/>
            <person name="Fouts D.E."/>
        </authorList>
    </citation>
    <scope>NUCLEOTIDE SEQUENCE [LARGE SCALE GENOMIC DNA]</scope>
    <source>
        <strain evidence="2 3">2007001578</strain>
    </source>
</reference>
<evidence type="ECO:0000313" key="2">
    <source>
        <dbReference type="EMBL" id="EMN01219.1"/>
    </source>
</evidence>
<dbReference type="GO" id="GO:0050462">
    <property type="term" value="F:N-acetylneuraminate synthase activity"/>
    <property type="evidence" value="ECO:0007669"/>
    <property type="project" value="UniProtKB-EC"/>
</dbReference>
<dbReference type="CDD" id="cd11615">
    <property type="entry name" value="SAF_NeuB_like"/>
    <property type="match status" value="1"/>
</dbReference>
<dbReference type="NCBIfam" id="TIGR03569">
    <property type="entry name" value="NeuB_NnaB"/>
    <property type="match status" value="1"/>
</dbReference>
<organism evidence="2 3">
    <name type="scientific">Leptospira noguchii str. 2007001578</name>
    <dbReference type="NCBI Taxonomy" id="1049974"/>
    <lineage>
        <taxon>Bacteria</taxon>
        <taxon>Pseudomonadati</taxon>
        <taxon>Spirochaetota</taxon>
        <taxon>Spirochaetia</taxon>
        <taxon>Leptospirales</taxon>
        <taxon>Leptospiraceae</taxon>
        <taxon>Leptospira</taxon>
    </lineage>
</organism>
<evidence type="ECO:0000259" key="1">
    <source>
        <dbReference type="PROSITE" id="PS50844"/>
    </source>
</evidence>
<evidence type="ECO:0000313" key="3">
    <source>
        <dbReference type="Proteomes" id="UP000012099"/>
    </source>
</evidence>
<name>A0ABN0J2Y0_9LEPT</name>
<dbReference type="PROSITE" id="PS50844">
    <property type="entry name" value="AFP_LIKE"/>
    <property type="match status" value="1"/>
</dbReference>
<sequence>MKTLIIAEAGVNHNGDLELARKLIDVAANAGADIVKFQTFKAERLVTKSAKKADYQNTTTDNAAESQYEMLKKLELSKENHEKLIQHCKRTGIEFLSTAFDLQSLAFLEQLNLSRYKIPSGEITNFPYLQKIGSSGKPIILSTGMSTLGEIESALLVLETTGAKRDEITVLHCNTEYPTPYSDVNLSAMKSIADAFKIKVGYSDHTSGIEVSVAAVALGASVIEKHFTLNRSLPGPDHKASLEPNELKTMVRSIRNVELSLGDGIKKPSSSEFKNISIARKSIVAASSIKAGEIFTRENLTAKRPGDGISPMRLNEVIGLKAKRDFFEDELIDL</sequence>
<dbReference type="InterPro" id="IPR020007">
    <property type="entry name" value="NeuB/NeuA"/>
</dbReference>
<dbReference type="SUPFAM" id="SSF51269">
    <property type="entry name" value="AFP III-like domain"/>
    <property type="match status" value="1"/>
</dbReference>
<dbReference type="InterPro" id="IPR013785">
    <property type="entry name" value="Aldolase_TIM"/>
</dbReference>
<dbReference type="InterPro" id="IPR013974">
    <property type="entry name" value="SAF"/>
</dbReference>
<dbReference type="RefSeq" id="WP_004428864.1">
    <property type="nucleotide sequence ID" value="NZ_AHMH02000057.1"/>
</dbReference>